<reference evidence="7 8" key="2">
    <citation type="submission" date="2019-09" db="EMBL/GenBank/DDBJ databases">
        <authorList>
            <person name="Jin C."/>
        </authorList>
    </citation>
    <scope>NUCLEOTIDE SEQUENCE [LARGE SCALE GENOMIC DNA]</scope>
    <source>
        <strain evidence="7 8">BN140041</strain>
    </source>
</reference>
<protein>
    <submittedName>
        <fullName evidence="7">Bifunctional hydroxymethylpyrimidine kinase/phosphomethylpyrimidine kinase</fullName>
    </submittedName>
</protein>
<dbReference type="InterPro" id="IPR029056">
    <property type="entry name" value="Ribokinase-like"/>
</dbReference>
<proteinExistence type="predicted"/>
<evidence type="ECO:0000313" key="8">
    <source>
        <dbReference type="Proteomes" id="UP000324351"/>
    </source>
</evidence>
<keyword evidence="5" id="KW-0784">Thiamine biosynthesis</keyword>
<keyword evidence="7" id="KW-0808">Transferase</keyword>
<evidence type="ECO:0000313" key="7">
    <source>
        <dbReference type="EMBL" id="KAA1427343.1"/>
    </source>
</evidence>
<comment type="pathway">
    <text evidence="4">Cofactor biosynthesis; thiamine diphosphate biosynthesis; 4-amino-2-methyl-5-diphosphomethylpyrimidine from 5-amino-1-(5-phospho-D-ribosyl)imidazole: step 3/3.</text>
</comment>
<evidence type="ECO:0000259" key="6">
    <source>
        <dbReference type="Pfam" id="PF08543"/>
    </source>
</evidence>
<comment type="caution">
    <text evidence="7">The sequence shown here is derived from an EMBL/GenBank/DDBJ whole genome shotgun (WGS) entry which is preliminary data.</text>
</comment>
<dbReference type="Proteomes" id="UP000324351">
    <property type="component" value="Unassembled WGS sequence"/>
</dbReference>
<dbReference type="GO" id="GO:0008902">
    <property type="term" value="F:hydroxymethylpyrimidine kinase activity"/>
    <property type="evidence" value="ECO:0007669"/>
    <property type="project" value="UniProtKB-EC"/>
</dbReference>
<reference evidence="7 8" key="1">
    <citation type="submission" date="2019-09" db="EMBL/GenBank/DDBJ databases">
        <title>Nocardioides panacisoli sp. nov., isolated from the soil of a ginseng field.</title>
        <authorList>
            <person name="Cho C."/>
        </authorList>
    </citation>
    <scope>NUCLEOTIDE SEQUENCE [LARGE SCALE GENOMIC DNA]</scope>
    <source>
        <strain evidence="7 8">BN140041</strain>
    </source>
</reference>
<dbReference type="SUPFAM" id="SSF53613">
    <property type="entry name" value="Ribokinase-like"/>
    <property type="match status" value="1"/>
</dbReference>
<dbReference type="GO" id="GO:0005829">
    <property type="term" value="C:cytosol"/>
    <property type="evidence" value="ECO:0007669"/>
    <property type="project" value="TreeGrafter"/>
</dbReference>
<evidence type="ECO:0000256" key="4">
    <source>
        <dbReference type="ARBA" id="ARBA00004769"/>
    </source>
</evidence>
<dbReference type="CDD" id="cd01169">
    <property type="entry name" value="HMPP_kinase"/>
    <property type="match status" value="1"/>
</dbReference>
<evidence type="ECO:0000256" key="2">
    <source>
        <dbReference type="ARBA" id="ARBA00000565"/>
    </source>
</evidence>
<keyword evidence="7" id="KW-0418">Kinase</keyword>
<evidence type="ECO:0000256" key="1">
    <source>
        <dbReference type="ARBA" id="ARBA00000151"/>
    </source>
</evidence>
<name>A0A5B1M346_9ACTN</name>
<dbReference type="PANTHER" id="PTHR20858">
    <property type="entry name" value="PHOSPHOMETHYLPYRIMIDINE KINASE"/>
    <property type="match status" value="1"/>
</dbReference>
<dbReference type="PANTHER" id="PTHR20858:SF17">
    <property type="entry name" value="HYDROXYMETHYLPYRIMIDINE_PHOSPHOMETHYLPYRIMIDINE KINASE THI20-RELATED"/>
    <property type="match status" value="1"/>
</dbReference>
<dbReference type="UniPathway" id="UPA00060">
    <property type="reaction ID" value="UER00138"/>
</dbReference>
<dbReference type="GO" id="GO:0009229">
    <property type="term" value="P:thiamine diphosphate biosynthetic process"/>
    <property type="evidence" value="ECO:0007669"/>
    <property type="project" value="UniProtKB-UniPathway"/>
</dbReference>
<comment type="catalytic activity">
    <reaction evidence="1">
        <text>4-amino-5-hydroxymethyl-2-methylpyrimidine + ATP = 4-amino-2-methyl-5-(phosphooxymethyl)pyrimidine + ADP + H(+)</text>
        <dbReference type="Rhea" id="RHEA:23096"/>
        <dbReference type="ChEBI" id="CHEBI:15378"/>
        <dbReference type="ChEBI" id="CHEBI:16892"/>
        <dbReference type="ChEBI" id="CHEBI:30616"/>
        <dbReference type="ChEBI" id="CHEBI:58354"/>
        <dbReference type="ChEBI" id="CHEBI:456216"/>
        <dbReference type="EC" id="2.7.1.49"/>
    </reaction>
</comment>
<feature type="domain" description="Pyridoxamine kinase/Phosphomethylpyrimidine kinase" evidence="6">
    <location>
        <begin position="161"/>
        <end position="222"/>
    </location>
</feature>
<evidence type="ECO:0000256" key="5">
    <source>
        <dbReference type="ARBA" id="ARBA00022977"/>
    </source>
</evidence>
<sequence length="236" mass="23997">MTPPVVLAIAATDPGGGAGLAADLATFAALGVHGACVVTAVTVQDTLGVHAVHPLPAELVAAQIAAVLDDLPVAVVKTGMLASAEIVEVVVASVASRSLSQGRPRLVVDPVLRASTGTELADEEVRRAYRDLLIPVATVVTPNEDEFAALGRPDQPGVVVTRGGDIETTNDHGTGCTYASALAAYLAHGTDIPTAAARAAAYVTRQLNLSRPWDLGRGRGPVAHISTSPITEGVTP</sequence>
<dbReference type="EMBL" id="VUJW01000003">
    <property type="protein sequence ID" value="KAA1427343.1"/>
    <property type="molecule type" value="Genomic_DNA"/>
</dbReference>
<accession>A0A5B1M346</accession>
<dbReference type="GO" id="GO:0009228">
    <property type="term" value="P:thiamine biosynthetic process"/>
    <property type="evidence" value="ECO:0007669"/>
    <property type="project" value="UniProtKB-KW"/>
</dbReference>
<organism evidence="7 8">
    <name type="scientific">Nocardioides antri</name>
    <dbReference type="NCBI Taxonomy" id="2607659"/>
    <lineage>
        <taxon>Bacteria</taxon>
        <taxon>Bacillati</taxon>
        <taxon>Actinomycetota</taxon>
        <taxon>Actinomycetes</taxon>
        <taxon>Propionibacteriales</taxon>
        <taxon>Nocardioidaceae</taxon>
        <taxon>Nocardioides</taxon>
    </lineage>
</organism>
<dbReference type="GO" id="GO:0008972">
    <property type="term" value="F:phosphomethylpyrimidine kinase activity"/>
    <property type="evidence" value="ECO:0007669"/>
    <property type="project" value="UniProtKB-EC"/>
</dbReference>
<keyword evidence="8" id="KW-1185">Reference proteome</keyword>
<dbReference type="RefSeq" id="WP_149749711.1">
    <property type="nucleotide sequence ID" value="NZ_VUJW01000003.1"/>
</dbReference>
<evidence type="ECO:0000256" key="3">
    <source>
        <dbReference type="ARBA" id="ARBA00003848"/>
    </source>
</evidence>
<feature type="domain" description="Pyridoxamine kinase/Phosphomethylpyrimidine kinase" evidence="6">
    <location>
        <begin position="13"/>
        <end position="151"/>
    </location>
</feature>
<dbReference type="AlphaFoldDB" id="A0A5B1M346"/>
<dbReference type="InterPro" id="IPR013749">
    <property type="entry name" value="PM/HMP-P_kinase-1"/>
</dbReference>
<dbReference type="InterPro" id="IPR004399">
    <property type="entry name" value="HMP/HMP-P_kinase_dom"/>
</dbReference>
<dbReference type="Gene3D" id="3.40.1190.20">
    <property type="match status" value="2"/>
</dbReference>
<comment type="function">
    <text evidence="3">Catalyzes the phosphorylation of hydroxymethylpyrimidine phosphate (HMP-P) to HMP-PP, and of HMP to HMP-P.</text>
</comment>
<comment type="catalytic activity">
    <reaction evidence="2">
        <text>4-amino-2-methyl-5-(phosphooxymethyl)pyrimidine + ATP = 4-amino-2-methyl-5-(diphosphooxymethyl)pyrimidine + ADP</text>
        <dbReference type="Rhea" id="RHEA:19893"/>
        <dbReference type="ChEBI" id="CHEBI:30616"/>
        <dbReference type="ChEBI" id="CHEBI:57841"/>
        <dbReference type="ChEBI" id="CHEBI:58354"/>
        <dbReference type="ChEBI" id="CHEBI:456216"/>
        <dbReference type="EC" id="2.7.4.7"/>
    </reaction>
</comment>
<dbReference type="Pfam" id="PF08543">
    <property type="entry name" value="Phos_pyr_kin"/>
    <property type="match status" value="2"/>
</dbReference>
<gene>
    <name evidence="7" type="ORF">F0U47_07615</name>
</gene>